<evidence type="ECO:0000256" key="3">
    <source>
        <dbReference type="ARBA" id="ARBA00023015"/>
    </source>
</evidence>
<dbReference type="CDD" id="cd00130">
    <property type="entry name" value="PAS"/>
    <property type="match status" value="1"/>
</dbReference>
<evidence type="ECO:0000256" key="2">
    <source>
        <dbReference type="ARBA" id="ARBA00022840"/>
    </source>
</evidence>
<dbReference type="PANTHER" id="PTHR32071">
    <property type="entry name" value="TRANSCRIPTIONAL REGULATORY PROTEIN"/>
    <property type="match status" value="1"/>
</dbReference>
<evidence type="ECO:0000259" key="9">
    <source>
        <dbReference type="PROSITE" id="PS50113"/>
    </source>
</evidence>
<proteinExistence type="predicted"/>
<evidence type="ECO:0000313" key="10">
    <source>
        <dbReference type="EMBL" id="MBM7632904.1"/>
    </source>
</evidence>
<gene>
    <name evidence="10" type="ORF">JOD17_001998</name>
</gene>
<dbReference type="SUPFAM" id="SSF52540">
    <property type="entry name" value="P-loop containing nucleoside triphosphate hydrolases"/>
    <property type="match status" value="1"/>
</dbReference>
<dbReference type="SUPFAM" id="SSF55785">
    <property type="entry name" value="PYP-like sensor domain (PAS domain)"/>
    <property type="match status" value="1"/>
</dbReference>
<dbReference type="SMART" id="SM00091">
    <property type="entry name" value="PAS"/>
    <property type="match status" value="1"/>
</dbReference>
<dbReference type="InterPro" id="IPR002078">
    <property type="entry name" value="Sigma_54_int"/>
</dbReference>
<name>A0ABS2PBV3_9BACL</name>
<evidence type="ECO:0000259" key="7">
    <source>
        <dbReference type="PROSITE" id="PS50045"/>
    </source>
</evidence>
<dbReference type="SUPFAM" id="SSF46689">
    <property type="entry name" value="Homeodomain-like"/>
    <property type="match status" value="1"/>
</dbReference>
<dbReference type="Gene3D" id="3.30.450.20">
    <property type="entry name" value="PAS domain"/>
    <property type="match status" value="1"/>
</dbReference>
<sequence>MANNLDLELDAVLNHSTDNIVITDGRGYVLRASPSCAEIYGVTHNALIGRNVEQLELEGVFKPSITKLVMQTGKQQQVMQATVTGRTVMATAFPVRNEKKEIVRVISVSHDLTEIQEMKKEYESLQVQSERYQNELDVLRTREQTFHSIVHESKAISRIKTLISRTAPSDASVIFYGESGVGKSMFARELHKESKRLDGPFIEINCSAIPDTLFEAELFGYEKGAFTGADRQGRIGLVELSDEGTLFLDEIGDIPLQMQGKLLQVLQEKKVTPIGGRVEKHVDFRLVAATNRNLEQLVEKGLFREDLYYRINVIPITVPSLRERSEDVPGLIFKKVEEINERYDLKRKLHPQVLERLYHYHWPGNVRELENFLSRLLLTSSEELVTVEDLKGIFESKERRSLPASEGKPLLSEGFQLKEELKKVEQHWLQLAFDECNTTYEMSKLLGLSQPSVVRKLKEYKIDSKTNHDPKINQN</sequence>
<accession>A0ABS2PBV3</accession>
<dbReference type="CDD" id="cd00009">
    <property type="entry name" value="AAA"/>
    <property type="match status" value="1"/>
</dbReference>
<protein>
    <submittedName>
        <fullName evidence="10">PAS domain S-box-containing protein</fullName>
    </submittedName>
</protein>
<dbReference type="PROSITE" id="PS50113">
    <property type="entry name" value="PAC"/>
    <property type="match status" value="1"/>
</dbReference>
<dbReference type="InterPro" id="IPR025662">
    <property type="entry name" value="Sigma_54_int_dom_ATP-bd_1"/>
</dbReference>
<evidence type="ECO:0000256" key="5">
    <source>
        <dbReference type="ARBA" id="ARBA00023163"/>
    </source>
</evidence>
<dbReference type="PROSITE" id="PS50045">
    <property type="entry name" value="SIGMA54_INTERACT_4"/>
    <property type="match status" value="1"/>
</dbReference>
<organism evidence="10 11">
    <name type="scientific">Geomicrobium sediminis</name>
    <dbReference type="NCBI Taxonomy" id="1347788"/>
    <lineage>
        <taxon>Bacteria</taxon>
        <taxon>Bacillati</taxon>
        <taxon>Bacillota</taxon>
        <taxon>Bacilli</taxon>
        <taxon>Bacillales</taxon>
        <taxon>Geomicrobium</taxon>
    </lineage>
</organism>
<dbReference type="Pfam" id="PF00158">
    <property type="entry name" value="Sigma54_activat"/>
    <property type="match status" value="1"/>
</dbReference>
<dbReference type="InterPro" id="IPR027417">
    <property type="entry name" value="P-loop_NTPase"/>
</dbReference>
<feature type="domain" description="PAC" evidence="9">
    <location>
        <begin position="72"/>
        <end position="124"/>
    </location>
</feature>
<dbReference type="InterPro" id="IPR000700">
    <property type="entry name" value="PAS-assoc_C"/>
</dbReference>
<keyword evidence="4" id="KW-0238">DNA-binding</keyword>
<dbReference type="InterPro" id="IPR003593">
    <property type="entry name" value="AAA+_ATPase"/>
</dbReference>
<keyword evidence="2" id="KW-0067">ATP-binding</keyword>
<evidence type="ECO:0000259" key="8">
    <source>
        <dbReference type="PROSITE" id="PS50112"/>
    </source>
</evidence>
<dbReference type="Gene3D" id="1.10.8.60">
    <property type="match status" value="1"/>
</dbReference>
<dbReference type="InterPro" id="IPR025943">
    <property type="entry name" value="Sigma_54_int_dom_ATP-bd_2"/>
</dbReference>
<feature type="domain" description="PAS" evidence="8">
    <location>
        <begin position="5"/>
        <end position="82"/>
    </location>
</feature>
<keyword evidence="11" id="KW-1185">Reference proteome</keyword>
<keyword evidence="5" id="KW-0804">Transcription</keyword>
<dbReference type="InterPro" id="IPR025944">
    <property type="entry name" value="Sigma_54_int_dom_CS"/>
</dbReference>
<evidence type="ECO:0000256" key="6">
    <source>
        <dbReference type="SAM" id="Coils"/>
    </source>
</evidence>
<dbReference type="PANTHER" id="PTHR32071:SF57">
    <property type="entry name" value="C4-DICARBOXYLATE TRANSPORT TRANSCRIPTIONAL REGULATORY PROTEIN DCTD"/>
    <property type="match status" value="1"/>
</dbReference>
<keyword evidence="3" id="KW-0805">Transcription regulation</keyword>
<feature type="coiled-coil region" evidence="6">
    <location>
        <begin position="115"/>
        <end position="142"/>
    </location>
</feature>
<dbReference type="SMART" id="SM00382">
    <property type="entry name" value="AAA"/>
    <property type="match status" value="1"/>
</dbReference>
<comment type="caution">
    <text evidence="10">The sequence shown here is derived from an EMBL/GenBank/DDBJ whole genome shotgun (WGS) entry which is preliminary data.</text>
</comment>
<dbReference type="PROSITE" id="PS00675">
    <property type="entry name" value="SIGMA54_INTERACT_1"/>
    <property type="match status" value="1"/>
</dbReference>
<dbReference type="InterPro" id="IPR000014">
    <property type="entry name" value="PAS"/>
</dbReference>
<dbReference type="RefSeq" id="WP_239575410.1">
    <property type="nucleotide sequence ID" value="NZ_JAFBEC010000005.1"/>
</dbReference>
<dbReference type="EMBL" id="JAFBEC010000005">
    <property type="protein sequence ID" value="MBM7632904.1"/>
    <property type="molecule type" value="Genomic_DNA"/>
</dbReference>
<keyword evidence="6" id="KW-0175">Coiled coil</keyword>
<dbReference type="NCBIfam" id="TIGR00229">
    <property type="entry name" value="sensory_box"/>
    <property type="match status" value="1"/>
</dbReference>
<dbReference type="Proteomes" id="UP000741863">
    <property type="component" value="Unassembled WGS sequence"/>
</dbReference>
<dbReference type="Pfam" id="PF13426">
    <property type="entry name" value="PAS_9"/>
    <property type="match status" value="1"/>
</dbReference>
<dbReference type="Gene3D" id="3.40.50.300">
    <property type="entry name" value="P-loop containing nucleotide triphosphate hydrolases"/>
    <property type="match status" value="1"/>
</dbReference>
<evidence type="ECO:0000313" key="11">
    <source>
        <dbReference type="Proteomes" id="UP000741863"/>
    </source>
</evidence>
<dbReference type="InterPro" id="IPR009057">
    <property type="entry name" value="Homeodomain-like_sf"/>
</dbReference>
<dbReference type="InterPro" id="IPR058031">
    <property type="entry name" value="AAA_lid_NorR"/>
</dbReference>
<dbReference type="Pfam" id="PF25601">
    <property type="entry name" value="AAA_lid_14"/>
    <property type="match status" value="1"/>
</dbReference>
<dbReference type="PROSITE" id="PS00688">
    <property type="entry name" value="SIGMA54_INTERACT_3"/>
    <property type="match status" value="1"/>
</dbReference>
<dbReference type="Gene3D" id="1.10.10.60">
    <property type="entry name" value="Homeodomain-like"/>
    <property type="match status" value="1"/>
</dbReference>
<dbReference type="PROSITE" id="PS50112">
    <property type="entry name" value="PAS"/>
    <property type="match status" value="1"/>
</dbReference>
<dbReference type="PROSITE" id="PS00676">
    <property type="entry name" value="SIGMA54_INTERACT_2"/>
    <property type="match status" value="1"/>
</dbReference>
<dbReference type="InterPro" id="IPR035965">
    <property type="entry name" value="PAS-like_dom_sf"/>
</dbReference>
<evidence type="ECO:0000256" key="4">
    <source>
        <dbReference type="ARBA" id="ARBA00023125"/>
    </source>
</evidence>
<keyword evidence="1" id="KW-0547">Nucleotide-binding</keyword>
<feature type="domain" description="Sigma-54 factor interaction" evidence="7">
    <location>
        <begin position="149"/>
        <end position="378"/>
    </location>
</feature>
<reference evidence="10 11" key="1">
    <citation type="submission" date="2021-01" db="EMBL/GenBank/DDBJ databases">
        <title>Genomic Encyclopedia of Type Strains, Phase IV (KMG-IV): sequencing the most valuable type-strain genomes for metagenomic binning, comparative biology and taxonomic classification.</title>
        <authorList>
            <person name="Goeker M."/>
        </authorList>
    </citation>
    <scope>NUCLEOTIDE SEQUENCE [LARGE SCALE GENOMIC DNA]</scope>
    <source>
        <strain evidence="10 11">DSM 25540</strain>
    </source>
</reference>
<evidence type="ECO:0000256" key="1">
    <source>
        <dbReference type="ARBA" id="ARBA00022741"/>
    </source>
</evidence>